<keyword evidence="2" id="KW-1185">Reference proteome</keyword>
<sequence>MDNSQIAEEGLNWNEWEEIQSPSQNTLPTIPAREWDMIAIRDNYLQDSLSFFPPSQHEGLATRSEDEKPNSLSSSASSFSSSSSLSNGLATDKSSGPDLRPRFTILGSGMVRFAAKVRYFAVYIGRFWSFATVTGVLAAILVSLMYAKVRGWRRRVQEENNRLILLIKEKDQKITQLVLQIAQMNELLSARRKVPVLRSG</sequence>
<name>A0ACC1XL32_MELAZ</name>
<comment type="caution">
    <text evidence="1">The sequence shown here is derived from an EMBL/GenBank/DDBJ whole genome shotgun (WGS) entry which is preliminary data.</text>
</comment>
<organism evidence="1 2">
    <name type="scientific">Melia azedarach</name>
    <name type="common">Chinaberry tree</name>
    <dbReference type="NCBI Taxonomy" id="155640"/>
    <lineage>
        <taxon>Eukaryota</taxon>
        <taxon>Viridiplantae</taxon>
        <taxon>Streptophyta</taxon>
        <taxon>Embryophyta</taxon>
        <taxon>Tracheophyta</taxon>
        <taxon>Spermatophyta</taxon>
        <taxon>Magnoliopsida</taxon>
        <taxon>eudicotyledons</taxon>
        <taxon>Gunneridae</taxon>
        <taxon>Pentapetalae</taxon>
        <taxon>rosids</taxon>
        <taxon>malvids</taxon>
        <taxon>Sapindales</taxon>
        <taxon>Meliaceae</taxon>
        <taxon>Melia</taxon>
    </lineage>
</organism>
<evidence type="ECO:0000313" key="1">
    <source>
        <dbReference type="EMBL" id="KAJ4711404.1"/>
    </source>
</evidence>
<keyword evidence="1" id="KW-0812">Transmembrane</keyword>
<dbReference type="EMBL" id="CM051402">
    <property type="protein sequence ID" value="KAJ4711404.1"/>
    <property type="molecule type" value="Genomic_DNA"/>
</dbReference>
<proteinExistence type="predicted"/>
<gene>
    <name evidence="1" type="ORF">OWV82_017430</name>
</gene>
<dbReference type="Proteomes" id="UP001164539">
    <property type="component" value="Chromosome 9"/>
</dbReference>
<protein>
    <submittedName>
        <fullName evidence="1">Transmembrane protein</fullName>
    </submittedName>
</protein>
<keyword evidence="1" id="KW-0472">Membrane</keyword>
<reference evidence="1 2" key="1">
    <citation type="journal article" date="2023" name="Science">
        <title>Complex scaffold remodeling in plant triterpene biosynthesis.</title>
        <authorList>
            <person name="De La Pena R."/>
            <person name="Hodgson H."/>
            <person name="Liu J.C."/>
            <person name="Stephenson M.J."/>
            <person name="Martin A.C."/>
            <person name="Owen C."/>
            <person name="Harkess A."/>
            <person name="Leebens-Mack J."/>
            <person name="Jimenez L.E."/>
            <person name="Osbourn A."/>
            <person name="Sattely E.S."/>
        </authorList>
    </citation>
    <scope>NUCLEOTIDE SEQUENCE [LARGE SCALE GENOMIC DNA]</scope>
    <source>
        <strain evidence="2">cv. JPN11</strain>
        <tissue evidence="1">Leaf</tissue>
    </source>
</reference>
<accession>A0ACC1XL32</accession>
<evidence type="ECO:0000313" key="2">
    <source>
        <dbReference type="Proteomes" id="UP001164539"/>
    </source>
</evidence>